<sequence>MALTRSFKETVQARATNDAAFRQALFQEAVQLLLAGEIGAGRSILRDYINATIGFEALAEITQTPPKSLMRMFGPNGNPTVANLFAVINALQNRTGVHLEVRAVTEAA</sequence>
<protein>
    <submittedName>
        <fullName evidence="1">Transcriptional regulator</fullName>
    </submittedName>
</protein>
<keyword evidence="2" id="KW-1185">Reference proteome</keyword>
<accession>A0A3M9XJV8</accession>
<dbReference type="OrthoDB" id="9794662at2"/>
<name>A0A3M9XJV8_9HYPH</name>
<dbReference type="RefSeq" id="WP_109027265.1">
    <property type="nucleotide sequence ID" value="NZ_QWDD01000003.1"/>
</dbReference>
<dbReference type="EMBL" id="QWDD01000003">
    <property type="protein sequence ID" value="RNJ48026.1"/>
    <property type="molecule type" value="Genomic_DNA"/>
</dbReference>
<evidence type="ECO:0000313" key="2">
    <source>
        <dbReference type="Proteomes" id="UP000268623"/>
    </source>
</evidence>
<dbReference type="AlphaFoldDB" id="A0A3M9XJV8"/>
<organism evidence="1 2">
    <name type="scientific">Methylocystis hirsuta</name>
    <dbReference type="NCBI Taxonomy" id="369798"/>
    <lineage>
        <taxon>Bacteria</taxon>
        <taxon>Pseudomonadati</taxon>
        <taxon>Pseudomonadota</taxon>
        <taxon>Alphaproteobacteria</taxon>
        <taxon>Hyphomicrobiales</taxon>
        <taxon>Methylocystaceae</taxon>
        <taxon>Methylocystis</taxon>
    </lineage>
</organism>
<comment type="caution">
    <text evidence="1">The sequence shown here is derived from an EMBL/GenBank/DDBJ whole genome shotgun (WGS) entry which is preliminary data.</text>
</comment>
<dbReference type="Proteomes" id="UP000268623">
    <property type="component" value="Unassembled WGS sequence"/>
</dbReference>
<evidence type="ECO:0000313" key="1">
    <source>
        <dbReference type="EMBL" id="RNJ48026.1"/>
    </source>
</evidence>
<proteinExistence type="predicted"/>
<gene>
    <name evidence="1" type="ORF">D1O30_19455</name>
</gene>
<reference evidence="1 2" key="1">
    <citation type="submission" date="2018-08" db="EMBL/GenBank/DDBJ databases">
        <title>Genome sequence of Methylocystis hirsuta CSC1, a methanotroph able to accumulate PHAs.</title>
        <authorList>
            <person name="Bordel S."/>
            <person name="Rodriguez E."/>
            <person name="Gancedo J."/>
            <person name="Munoz R."/>
        </authorList>
    </citation>
    <scope>NUCLEOTIDE SEQUENCE [LARGE SCALE GENOMIC DNA]</scope>
    <source>
        <strain evidence="1 2">CSC1</strain>
    </source>
</reference>